<dbReference type="Proteomes" id="UP000191154">
    <property type="component" value="Unassembled WGS sequence"/>
</dbReference>
<evidence type="ECO:0000313" key="3">
    <source>
        <dbReference type="Proteomes" id="UP000191154"/>
    </source>
</evidence>
<proteinExistence type="predicted"/>
<evidence type="ECO:0008006" key="4">
    <source>
        <dbReference type="Google" id="ProtNLM"/>
    </source>
</evidence>
<name>A0A1S8NJX4_CLOSA</name>
<dbReference type="EMBL" id="LZYZ01000001">
    <property type="protein sequence ID" value="OOM16682.1"/>
    <property type="molecule type" value="Genomic_DNA"/>
</dbReference>
<dbReference type="PROSITE" id="PS51257">
    <property type="entry name" value="PROKAR_LIPOPROTEIN"/>
    <property type="match status" value="1"/>
</dbReference>
<evidence type="ECO:0000313" key="2">
    <source>
        <dbReference type="EMBL" id="OOM16682.1"/>
    </source>
</evidence>
<feature type="signal peptide" evidence="1">
    <location>
        <begin position="1"/>
        <end position="28"/>
    </location>
</feature>
<gene>
    <name evidence="2" type="ORF">CLOSAC_09740</name>
</gene>
<accession>A0A1S8NJX4</accession>
<dbReference type="RefSeq" id="WP_077864361.1">
    <property type="nucleotide sequence ID" value="NZ_LZYZ01000001.1"/>
</dbReference>
<dbReference type="AlphaFoldDB" id="A0A1S8NJX4"/>
<organism evidence="2 3">
    <name type="scientific">Clostridium saccharobutylicum</name>
    <dbReference type="NCBI Taxonomy" id="169679"/>
    <lineage>
        <taxon>Bacteria</taxon>
        <taxon>Bacillati</taxon>
        <taxon>Bacillota</taxon>
        <taxon>Clostridia</taxon>
        <taxon>Eubacteriales</taxon>
        <taxon>Clostridiaceae</taxon>
        <taxon>Clostridium</taxon>
    </lineage>
</organism>
<protein>
    <recommendedName>
        <fullName evidence="4">Lipoprotein</fullName>
    </recommendedName>
</protein>
<evidence type="ECO:0000256" key="1">
    <source>
        <dbReference type="SAM" id="SignalP"/>
    </source>
</evidence>
<reference evidence="2 3" key="1">
    <citation type="submission" date="2016-05" db="EMBL/GenBank/DDBJ databases">
        <title>Microbial solvent formation.</title>
        <authorList>
            <person name="Poehlein A."/>
            <person name="Montoya Solano J.D."/>
            <person name="Flitsch S."/>
            <person name="Krabben P."/>
            <person name="Duerre P."/>
            <person name="Daniel R."/>
        </authorList>
    </citation>
    <scope>NUCLEOTIDE SEQUENCE [LARGE SCALE GENOMIC DNA]</scope>
    <source>
        <strain evidence="2 3">L1-8</strain>
    </source>
</reference>
<keyword evidence="1" id="KW-0732">Signal</keyword>
<comment type="caution">
    <text evidence="2">The sequence shown here is derived from an EMBL/GenBank/DDBJ whole genome shotgun (WGS) entry which is preliminary data.</text>
</comment>
<sequence length="272" mass="31092">MKIKRILSILLISTIALTAMGCSNTKNVADKQAVQASQSTITEVTKEEAFTTIPENKLVEDFVKDPKLQDKTLLQDGIAFNNLYGADKPNDELIAKYNLDYKPNTVYELTDLYDKYPELFQIGMNSLFTQFHTNKDGYDTFIQKTLGSQTVNYLSDVWMNEKSGDYNLSDEFKEKNSKETFQKYLKENNIKITDIAYPEHISGYSVITGGNKVTAKVTVKGTQNKKAFETEQLYVDFYFVPSKEIRTGIKKDDKLSDKDFEIRAVYLDSDEQ</sequence>
<feature type="chain" id="PRO_5010558883" description="Lipoprotein" evidence="1">
    <location>
        <begin position="29"/>
        <end position="272"/>
    </location>
</feature>